<dbReference type="EC" id="4.3.1.17" evidence="11"/>
<evidence type="ECO:0000256" key="5">
    <source>
        <dbReference type="ARBA" id="ARBA00022485"/>
    </source>
</evidence>
<evidence type="ECO:0000256" key="4">
    <source>
        <dbReference type="ARBA" id="ARBA00022432"/>
    </source>
</evidence>
<dbReference type="InterPro" id="IPR005130">
    <property type="entry name" value="Ser_deHydtase-like_asu"/>
</dbReference>
<evidence type="ECO:0000256" key="3">
    <source>
        <dbReference type="ARBA" id="ARBA00008636"/>
    </source>
</evidence>
<evidence type="ECO:0000259" key="12">
    <source>
        <dbReference type="Pfam" id="PF03313"/>
    </source>
</evidence>
<keyword evidence="6 11" id="KW-0479">Metal-binding</keyword>
<dbReference type="PANTHER" id="PTHR30182:SF1">
    <property type="entry name" value="L-SERINE DEHYDRATASE 1"/>
    <property type="match status" value="1"/>
</dbReference>
<dbReference type="GO" id="GO:0046872">
    <property type="term" value="F:metal ion binding"/>
    <property type="evidence" value="ECO:0007669"/>
    <property type="project" value="UniProtKB-KW"/>
</dbReference>
<dbReference type="InterPro" id="IPR051318">
    <property type="entry name" value="Fe-S_L-Ser"/>
</dbReference>
<accession>A0A1K2I9E7</accession>
<dbReference type="GO" id="GO:0006094">
    <property type="term" value="P:gluconeogenesis"/>
    <property type="evidence" value="ECO:0007669"/>
    <property type="project" value="UniProtKB-KW"/>
</dbReference>
<feature type="domain" description="Serine dehydratase-like alpha subunit" evidence="12">
    <location>
        <begin position="15"/>
        <end position="276"/>
    </location>
</feature>
<organism evidence="13">
    <name type="scientific">Loigolactobacillus rennini</name>
    <dbReference type="NCBI Taxonomy" id="238013"/>
    <lineage>
        <taxon>Bacteria</taxon>
        <taxon>Bacillati</taxon>
        <taxon>Bacillota</taxon>
        <taxon>Bacilli</taxon>
        <taxon>Lactobacillales</taxon>
        <taxon>Lactobacillaceae</taxon>
        <taxon>Loigolactobacillus</taxon>
    </lineage>
</organism>
<dbReference type="NCBIfam" id="TIGR00718">
    <property type="entry name" value="sda_alpha"/>
    <property type="match status" value="1"/>
</dbReference>
<keyword evidence="5 11" id="KW-0004">4Fe-4S</keyword>
<dbReference type="PANTHER" id="PTHR30182">
    <property type="entry name" value="L-SERINE DEHYDRATASE"/>
    <property type="match status" value="1"/>
</dbReference>
<dbReference type="GO" id="GO:0003941">
    <property type="term" value="F:L-serine ammonia-lyase activity"/>
    <property type="evidence" value="ECO:0007669"/>
    <property type="project" value="UniProtKB-UniRule"/>
</dbReference>
<evidence type="ECO:0000256" key="9">
    <source>
        <dbReference type="ARBA" id="ARBA00023239"/>
    </source>
</evidence>
<keyword evidence="4 11" id="KW-0312">Gluconeogenesis</keyword>
<keyword evidence="7 11" id="KW-0408">Iron</keyword>
<evidence type="ECO:0000256" key="10">
    <source>
        <dbReference type="ARBA" id="ARBA00049406"/>
    </source>
</evidence>
<dbReference type="EMBL" id="LT634362">
    <property type="protein sequence ID" value="SFZ89026.1"/>
    <property type="molecule type" value="Genomic_DNA"/>
</dbReference>
<evidence type="ECO:0000256" key="2">
    <source>
        <dbReference type="ARBA" id="ARBA00004742"/>
    </source>
</evidence>
<dbReference type="AlphaFoldDB" id="A0A1K2I9E7"/>
<comment type="similarity">
    <text evidence="3 11">Belongs to the iron-sulfur dependent L-serine dehydratase family.</text>
</comment>
<evidence type="ECO:0000256" key="6">
    <source>
        <dbReference type="ARBA" id="ARBA00022723"/>
    </source>
</evidence>
<gene>
    <name evidence="13" type="ORF">LREN565_2139</name>
</gene>
<evidence type="ECO:0000256" key="7">
    <source>
        <dbReference type="ARBA" id="ARBA00023004"/>
    </source>
</evidence>
<sequence length="299" mass="30956">MYMSVKELVKDSMDKQTPISELMIQQEMAKNKASREEVWSTMERNLDVMEAAVKRGSEGNGVFSKTGLTGGEAVLLKKYREKGHTLSGDLMMEAVQNAIATNEVNASMGVVCATPTAGSTGTLPGVIFVIKKRLNLDHDQMVRFLFTAGAFGMVIANNAGIAGATGGCQAEVGSASAMGAAAAVEMAGGNAEQSAEALAMAISNLLGLVCDPVAGLVELPCVKRNAIGAGNALISADMALAGLTNKIPADEVISAMDKIGKDLPKALRETGQGGLAATPTGVNMKMRIFGKTVDVGDEN</sequence>
<dbReference type="GO" id="GO:0051539">
    <property type="term" value="F:4 iron, 4 sulfur cluster binding"/>
    <property type="evidence" value="ECO:0007669"/>
    <property type="project" value="UniProtKB-UniRule"/>
</dbReference>
<comment type="pathway">
    <text evidence="2">Carbohydrate biosynthesis; gluconeogenesis.</text>
</comment>
<name>A0A1K2I9E7_9LACO</name>
<evidence type="ECO:0000256" key="8">
    <source>
        <dbReference type="ARBA" id="ARBA00023014"/>
    </source>
</evidence>
<comment type="catalytic activity">
    <reaction evidence="10 11">
        <text>L-serine = pyruvate + NH4(+)</text>
        <dbReference type="Rhea" id="RHEA:19169"/>
        <dbReference type="ChEBI" id="CHEBI:15361"/>
        <dbReference type="ChEBI" id="CHEBI:28938"/>
        <dbReference type="ChEBI" id="CHEBI:33384"/>
        <dbReference type="EC" id="4.3.1.17"/>
    </reaction>
</comment>
<dbReference type="Pfam" id="PF03313">
    <property type="entry name" value="SDH_alpha"/>
    <property type="match status" value="1"/>
</dbReference>
<comment type="cofactor">
    <cofactor evidence="1 11">
        <name>[4Fe-4S] cluster</name>
        <dbReference type="ChEBI" id="CHEBI:49883"/>
    </cofactor>
</comment>
<evidence type="ECO:0000313" key="13">
    <source>
        <dbReference type="EMBL" id="SFZ89026.1"/>
    </source>
</evidence>
<evidence type="ECO:0000256" key="11">
    <source>
        <dbReference type="RuleBase" id="RU366059"/>
    </source>
</evidence>
<keyword evidence="9 11" id="KW-0456">Lyase</keyword>
<evidence type="ECO:0000256" key="1">
    <source>
        <dbReference type="ARBA" id="ARBA00001966"/>
    </source>
</evidence>
<reference evidence="13" key="1">
    <citation type="submission" date="2016-11" db="EMBL/GenBank/DDBJ databases">
        <authorList>
            <person name="Jaros S."/>
            <person name="Januszkiewicz K."/>
            <person name="Wedrychowicz H."/>
        </authorList>
    </citation>
    <scope>NUCLEOTIDE SEQUENCE</scope>
    <source>
        <strain evidence="13">ACA-DC 565</strain>
    </source>
</reference>
<protein>
    <recommendedName>
        <fullName evidence="11">L-serine dehydratase</fullName>
        <ecNumber evidence="11">4.3.1.17</ecNumber>
    </recommendedName>
</protein>
<keyword evidence="8 11" id="KW-0411">Iron-sulfur</keyword>
<proteinExistence type="inferred from homology"/>
<dbReference type="InterPro" id="IPR004642">
    <property type="entry name" value="Ser_deHydtase_asu"/>
</dbReference>